<evidence type="ECO:0000256" key="5">
    <source>
        <dbReference type="ARBA" id="ARBA00022448"/>
    </source>
</evidence>
<gene>
    <name evidence="12" type="ORF">FRACYDRAFT_269739</name>
</gene>
<accession>A0A1E7F536</accession>
<evidence type="ECO:0000256" key="6">
    <source>
        <dbReference type="ARBA" id="ARBA00022824"/>
    </source>
</evidence>
<evidence type="ECO:0000256" key="1">
    <source>
        <dbReference type="ARBA" id="ARBA00004406"/>
    </source>
</evidence>
<dbReference type="EMBL" id="KV784361">
    <property type="protein sequence ID" value="OEU13234.1"/>
    <property type="molecule type" value="Genomic_DNA"/>
</dbReference>
<evidence type="ECO:0000256" key="7">
    <source>
        <dbReference type="ARBA" id="ARBA00023006"/>
    </source>
</evidence>
<reference evidence="12 13" key="1">
    <citation type="submission" date="2016-09" db="EMBL/GenBank/DDBJ databases">
        <title>Extensive genetic diversity and differential bi-allelic expression allows diatom success in the polar Southern Ocean.</title>
        <authorList>
            <consortium name="DOE Joint Genome Institute"/>
            <person name="Mock T."/>
            <person name="Otillar R.P."/>
            <person name="Strauss J."/>
            <person name="Dupont C."/>
            <person name="Frickenhaus S."/>
            <person name="Maumus F."/>
            <person name="Mcmullan M."/>
            <person name="Sanges R."/>
            <person name="Schmutz J."/>
            <person name="Toseland A."/>
            <person name="Valas R."/>
            <person name="Veluchamy A."/>
            <person name="Ward B.J."/>
            <person name="Allen A."/>
            <person name="Barry K."/>
            <person name="Falciatore A."/>
            <person name="Ferrante M."/>
            <person name="Fortunato A.E."/>
            <person name="Gloeckner G."/>
            <person name="Gruber A."/>
            <person name="Hipkin R."/>
            <person name="Janech M."/>
            <person name="Kroth P."/>
            <person name="Leese F."/>
            <person name="Lindquist E."/>
            <person name="Lyon B.R."/>
            <person name="Martin J."/>
            <person name="Mayer C."/>
            <person name="Parker M."/>
            <person name="Quesneville H."/>
            <person name="Raymond J."/>
            <person name="Uhlig C."/>
            <person name="Valentin K.U."/>
            <person name="Worden A.Z."/>
            <person name="Armbrust E.V."/>
            <person name="Bowler C."/>
            <person name="Green B."/>
            <person name="Moulton V."/>
            <person name="Van Oosterhout C."/>
            <person name="Grigoriev I."/>
        </authorList>
    </citation>
    <scope>NUCLEOTIDE SEQUENCE [LARGE SCALE GENOMIC DNA]</scope>
    <source>
        <strain evidence="12 13">CCMP1102</strain>
    </source>
</reference>
<protein>
    <recommendedName>
        <fullName evidence="4">Autophagy-related protein 2</fullName>
    </recommendedName>
</protein>
<dbReference type="PANTHER" id="PTHR13190">
    <property type="entry name" value="AUTOPHAGY-RELATED 2, ISOFORM A"/>
    <property type="match status" value="1"/>
</dbReference>
<dbReference type="AlphaFoldDB" id="A0A1E7F536"/>
<dbReference type="GO" id="GO:0032266">
    <property type="term" value="F:phosphatidylinositol-3-phosphate binding"/>
    <property type="evidence" value="ECO:0007669"/>
    <property type="project" value="TreeGrafter"/>
</dbReference>
<dbReference type="GO" id="GO:0043495">
    <property type="term" value="F:protein-membrane adaptor activity"/>
    <property type="evidence" value="ECO:0007669"/>
    <property type="project" value="TreeGrafter"/>
</dbReference>
<evidence type="ECO:0000256" key="3">
    <source>
        <dbReference type="ARBA" id="ARBA00009714"/>
    </source>
</evidence>
<dbReference type="KEGG" id="fcy:FRACYDRAFT_269739"/>
<keyword evidence="6" id="KW-0256">Endoplasmic reticulum</keyword>
<name>A0A1E7F536_9STRA</name>
<comment type="catalytic activity">
    <reaction evidence="11">
        <text>a 1,2-diacyl-sn-glycero-3-phosphoethanolamine(in) = a 1,2-diacyl-sn-glycero-3-phosphoethanolamine(out)</text>
        <dbReference type="Rhea" id="RHEA:38895"/>
        <dbReference type="ChEBI" id="CHEBI:64612"/>
    </reaction>
</comment>
<keyword evidence="7" id="KW-0072">Autophagy</keyword>
<dbReference type="GO" id="GO:0000422">
    <property type="term" value="P:autophagy of mitochondrion"/>
    <property type="evidence" value="ECO:0007669"/>
    <property type="project" value="TreeGrafter"/>
</dbReference>
<evidence type="ECO:0000256" key="11">
    <source>
        <dbReference type="ARBA" id="ARBA00024615"/>
    </source>
</evidence>
<evidence type="ECO:0000256" key="4">
    <source>
        <dbReference type="ARBA" id="ARBA00018070"/>
    </source>
</evidence>
<dbReference type="InterPro" id="IPR026849">
    <property type="entry name" value="ATG2"/>
</dbReference>
<evidence type="ECO:0000256" key="10">
    <source>
        <dbReference type="ARBA" id="ARBA00024479"/>
    </source>
</evidence>
<organism evidence="12 13">
    <name type="scientific">Fragilariopsis cylindrus CCMP1102</name>
    <dbReference type="NCBI Taxonomy" id="635003"/>
    <lineage>
        <taxon>Eukaryota</taxon>
        <taxon>Sar</taxon>
        <taxon>Stramenopiles</taxon>
        <taxon>Ochrophyta</taxon>
        <taxon>Bacillariophyta</taxon>
        <taxon>Bacillariophyceae</taxon>
        <taxon>Bacillariophycidae</taxon>
        <taxon>Bacillariales</taxon>
        <taxon>Bacillariaceae</taxon>
        <taxon>Fragilariopsis</taxon>
    </lineage>
</organism>
<dbReference type="PANTHER" id="PTHR13190:SF1">
    <property type="entry name" value="AUTOPHAGY-RELATED 2, ISOFORM A"/>
    <property type="match status" value="1"/>
</dbReference>
<dbReference type="GO" id="GO:0000045">
    <property type="term" value="P:autophagosome assembly"/>
    <property type="evidence" value="ECO:0007669"/>
    <property type="project" value="TreeGrafter"/>
</dbReference>
<dbReference type="GO" id="GO:0061908">
    <property type="term" value="C:phagophore"/>
    <property type="evidence" value="ECO:0007669"/>
    <property type="project" value="TreeGrafter"/>
</dbReference>
<dbReference type="GO" id="GO:0005789">
    <property type="term" value="C:endoplasmic reticulum membrane"/>
    <property type="evidence" value="ECO:0007669"/>
    <property type="project" value="UniProtKB-SubCell"/>
</dbReference>
<evidence type="ECO:0000256" key="9">
    <source>
        <dbReference type="ARBA" id="ARBA00023136"/>
    </source>
</evidence>
<evidence type="ECO:0000256" key="2">
    <source>
        <dbReference type="ARBA" id="ARBA00004623"/>
    </source>
</evidence>
<sequence length="145" mass="15465">MKKGMKSLAETVIFQTLTTSSNLTKFAADIMADSLGRKGLNDVTNPFPSRPLSVPKGIGDARQHAAKSLARGINAANYKVVIVPYREFMRNGMTGALTSVIKGIPVLLVAPLTGATEAASYTLLGARNALRPDICKEEEASMSLR</sequence>
<comment type="similarity">
    <text evidence="3">Belongs to the ATG2 family.</text>
</comment>
<comment type="subcellular location">
    <subcellularLocation>
        <location evidence="1">Endoplasmic reticulum membrane</location>
        <topology evidence="1">Peripheral membrane protein</topology>
    </subcellularLocation>
    <subcellularLocation>
        <location evidence="2">Preautophagosomal structure membrane</location>
        <topology evidence="2">Peripheral membrane protein</topology>
    </subcellularLocation>
</comment>
<comment type="catalytic activity">
    <reaction evidence="10">
        <text>a 1,2-diacyl-sn-glycero-3-phospho-L-serine(in) = a 1,2-diacyl-sn-glycero-3-phospho-L-serine(out)</text>
        <dbReference type="Rhea" id="RHEA:38663"/>
        <dbReference type="ChEBI" id="CHEBI:57262"/>
    </reaction>
</comment>
<dbReference type="OrthoDB" id="18982at2759"/>
<dbReference type="Pfam" id="PF13329">
    <property type="entry name" value="ATG2_CAD"/>
    <property type="match status" value="1"/>
</dbReference>
<keyword evidence="13" id="KW-1185">Reference proteome</keyword>
<evidence type="ECO:0000256" key="8">
    <source>
        <dbReference type="ARBA" id="ARBA00023055"/>
    </source>
</evidence>
<dbReference type="Proteomes" id="UP000095751">
    <property type="component" value="Unassembled WGS sequence"/>
</dbReference>
<dbReference type="GO" id="GO:0061709">
    <property type="term" value="P:reticulophagy"/>
    <property type="evidence" value="ECO:0007669"/>
    <property type="project" value="TreeGrafter"/>
</dbReference>
<dbReference type="GO" id="GO:0034727">
    <property type="term" value="P:piecemeal microautophagy of the nucleus"/>
    <property type="evidence" value="ECO:0007669"/>
    <property type="project" value="TreeGrafter"/>
</dbReference>
<evidence type="ECO:0000313" key="13">
    <source>
        <dbReference type="Proteomes" id="UP000095751"/>
    </source>
</evidence>
<proteinExistence type="inferred from homology"/>
<dbReference type="GO" id="GO:0034045">
    <property type="term" value="C:phagophore assembly site membrane"/>
    <property type="evidence" value="ECO:0007669"/>
    <property type="project" value="UniProtKB-SubCell"/>
</dbReference>
<keyword evidence="9" id="KW-0472">Membrane</keyword>
<dbReference type="GO" id="GO:0061723">
    <property type="term" value="P:glycophagy"/>
    <property type="evidence" value="ECO:0007669"/>
    <property type="project" value="TreeGrafter"/>
</dbReference>
<keyword evidence="5" id="KW-0813">Transport</keyword>
<evidence type="ECO:0000313" key="12">
    <source>
        <dbReference type="EMBL" id="OEU13234.1"/>
    </source>
</evidence>
<keyword evidence="8" id="KW-0445">Lipid transport</keyword>
<dbReference type="InParanoid" id="A0A1E7F536"/>
<dbReference type="GO" id="GO:0006869">
    <property type="term" value="P:lipid transport"/>
    <property type="evidence" value="ECO:0007669"/>
    <property type="project" value="UniProtKB-KW"/>
</dbReference>